<dbReference type="AlphaFoldDB" id="A0A450TA38"/>
<feature type="region of interest" description="Disordered" evidence="1">
    <location>
        <begin position="45"/>
        <end position="64"/>
    </location>
</feature>
<protein>
    <submittedName>
        <fullName evidence="2">Uncharacterized protein</fullName>
    </submittedName>
</protein>
<dbReference type="EMBL" id="CAADEX010000127">
    <property type="protein sequence ID" value="VFJ63542.1"/>
    <property type="molecule type" value="Genomic_DNA"/>
</dbReference>
<accession>A0A450TA38</accession>
<evidence type="ECO:0000313" key="2">
    <source>
        <dbReference type="EMBL" id="VFJ63542.1"/>
    </source>
</evidence>
<organism evidence="2">
    <name type="scientific">Candidatus Kentrum sp. DK</name>
    <dbReference type="NCBI Taxonomy" id="2126562"/>
    <lineage>
        <taxon>Bacteria</taxon>
        <taxon>Pseudomonadati</taxon>
        <taxon>Pseudomonadota</taxon>
        <taxon>Gammaproteobacteria</taxon>
        <taxon>Candidatus Kentrum</taxon>
    </lineage>
</organism>
<evidence type="ECO:0000256" key="1">
    <source>
        <dbReference type="SAM" id="MobiDB-lite"/>
    </source>
</evidence>
<reference evidence="2" key="1">
    <citation type="submission" date="2019-02" db="EMBL/GenBank/DDBJ databases">
        <authorList>
            <person name="Gruber-Vodicka R. H."/>
            <person name="Seah K. B. B."/>
        </authorList>
    </citation>
    <scope>NUCLEOTIDE SEQUENCE</scope>
    <source>
        <strain evidence="2">BECK_DK47</strain>
    </source>
</reference>
<name>A0A450TA38_9GAMM</name>
<gene>
    <name evidence="2" type="ORF">BECKDK2373B_GA0170837_11275</name>
</gene>
<proteinExistence type="predicted"/>
<sequence>MIIADTGFWVALFNASDHDHEPCKSFLSFPSSSLGMQSWKLQLPSDGSSGMRWEAGASKKGVPKPSLGTSVVGWAKERSDVPIKRAHQRIHV</sequence>